<dbReference type="GeneID" id="98283486"/>
<dbReference type="AlphaFoldDB" id="A0AAQ0DN99"/>
<gene>
    <name evidence="1" type="ORF">BV82_14425</name>
</gene>
<reference evidence="1 2" key="2">
    <citation type="journal article" date="2016" name="Front. Microbiol.">
        <title>When Genome-Based Approach Meets the 'Old but Good': Revealing Genes Involved in the Antibacterial Activity of Pseudomonas sp. P482 against Soft Rot Pathogens.</title>
        <authorList>
            <person name="Krzyzanowska D.M."/>
            <person name="Ossowicki A."/>
            <person name="Rajewska M."/>
            <person name="Maciag T."/>
            <person name="Jablonska M."/>
            <person name="Obuchowski M."/>
            <person name="Heeb S."/>
            <person name="Jafra S."/>
        </authorList>
    </citation>
    <scope>NUCLEOTIDE SEQUENCE [LARGE SCALE GENOMIC DNA]</scope>
    <source>
        <strain evidence="1 2">P482</strain>
    </source>
</reference>
<organism evidence="1 2">
    <name type="scientific">Pseudomonas donghuensis</name>
    <dbReference type="NCBI Taxonomy" id="1163398"/>
    <lineage>
        <taxon>Bacteria</taxon>
        <taxon>Pseudomonadati</taxon>
        <taxon>Pseudomonadota</taxon>
        <taxon>Gammaproteobacteria</taxon>
        <taxon>Pseudomonadales</taxon>
        <taxon>Pseudomonadaceae</taxon>
        <taxon>Pseudomonas</taxon>
    </lineage>
</organism>
<dbReference type="Proteomes" id="UP000027121">
    <property type="component" value="Chromosome"/>
</dbReference>
<evidence type="ECO:0000313" key="1">
    <source>
        <dbReference type="EMBL" id="QWE81313.1"/>
    </source>
</evidence>
<sequence length="115" mass="12716">MIKNGISPGFSWGGEIFQTPVLTFQDGSQGQGRWYSSGGQLSAFYDDIQQEVHALLVGYLTYRATEEPEVAAVEILAQMSRHERVACERGKMQLEWYGKVLEEAGTANQQSQVGA</sequence>
<dbReference type="RefSeq" id="WP_036997210.1">
    <property type="nucleotide sequence ID" value="NZ_CP071706.1"/>
</dbReference>
<evidence type="ECO:0000313" key="2">
    <source>
        <dbReference type="Proteomes" id="UP000027121"/>
    </source>
</evidence>
<name>A0AAQ0DN99_9PSED</name>
<dbReference type="EMBL" id="CP071706">
    <property type="protein sequence ID" value="QWE81313.1"/>
    <property type="molecule type" value="Genomic_DNA"/>
</dbReference>
<accession>A0AAQ0DN99</accession>
<protein>
    <submittedName>
        <fullName evidence="1">Uncharacterized protein</fullName>
    </submittedName>
</protein>
<reference evidence="1 2" key="1">
    <citation type="journal article" date="2014" name="Genome Announc.">
        <title>Genome Sequence of Pseudomonas sp. Strain P482, a Tomato Rhizosphere Isolate with Broad-Spectrum Antimicrobial Activity.</title>
        <authorList>
            <person name="Krzyzanowska D.M."/>
            <person name="Ossowicki A."/>
            <person name="Jafra S."/>
        </authorList>
    </citation>
    <scope>NUCLEOTIDE SEQUENCE [LARGE SCALE GENOMIC DNA]</scope>
    <source>
        <strain evidence="1 2">P482</strain>
    </source>
</reference>
<dbReference type="KEGG" id="pdw:BV82_14425"/>
<keyword evidence="2" id="KW-1185">Reference proteome</keyword>
<proteinExistence type="predicted"/>